<evidence type="ECO:0000313" key="3">
    <source>
        <dbReference type="Proteomes" id="UP000034333"/>
    </source>
</evidence>
<feature type="compositionally biased region" description="Basic residues" evidence="1">
    <location>
        <begin position="28"/>
        <end position="37"/>
    </location>
</feature>
<dbReference type="EMBL" id="LBTN01000030">
    <property type="protein sequence ID" value="KKQ39668.1"/>
    <property type="molecule type" value="Genomic_DNA"/>
</dbReference>
<organism evidence="2 3">
    <name type="scientific">Candidatus Magasanikbacteria bacterium GW2011_GWA2_37_8</name>
    <dbReference type="NCBI Taxonomy" id="1619036"/>
    <lineage>
        <taxon>Bacteria</taxon>
        <taxon>Candidatus Magasanikiibacteriota</taxon>
    </lineage>
</organism>
<feature type="region of interest" description="Disordered" evidence="1">
    <location>
        <begin position="1"/>
        <end position="37"/>
    </location>
</feature>
<sequence length="122" mass="14114">MCNNLGQTDGKDAFARSSPRGTGEESVRHHRARQGRHRVVRKDQLHLRSPARHAVLASQDSSGYKRAREGGAQALNGRILRPTSCCHWMPQLVLLSNLEIRTRRIYWHPVKITKYLKWYFVL</sequence>
<evidence type="ECO:0000313" key="2">
    <source>
        <dbReference type="EMBL" id="KKQ39668.1"/>
    </source>
</evidence>
<dbReference type="AlphaFoldDB" id="A0A0G0H8V5"/>
<dbReference type="STRING" id="1619036.US58_C0030G0009"/>
<name>A0A0G0H8V5_9BACT</name>
<accession>A0A0G0H8V5</accession>
<reference evidence="2 3" key="1">
    <citation type="journal article" date="2015" name="Nature">
        <title>rRNA introns, odd ribosomes, and small enigmatic genomes across a large radiation of phyla.</title>
        <authorList>
            <person name="Brown C.T."/>
            <person name="Hug L.A."/>
            <person name="Thomas B.C."/>
            <person name="Sharon I."/>
            <person name="Castelle C.J."/>
            <person name="Singh A."/>
            <person name="Wilkins M.J."/>
            <person name="Williams K.H."/>
            <person name="Banfield J.F."/>
        </authorList>
    </citation>
    <scope>NUCLEOTIDE SEQUENCE [LARGE SCALE GENOMIC DNA]</scope>
</reference>
<proteinExistence type="predicted"/>
<comment type="caution">
    <text evidence="2">The sequence shown here is derived from an EMBL/GenBank/DDBJ whole genome shotgun (WGS) entry which is preliminary data.</text>
</comment>
<evidence type="ECO:0000256" key="1">
    <source>
        <dbReference type="SAM" id="MobiDB-lite"/>
    </source>
</evidence>
<gene>
    <name evidence="2" type="ORF">US58_C0030G0009</name>
</gene>
<protein>
    <submittedName>
        <fullName evidence="2">Uncharacterized protein</fullName>
    </submittedName>
</protein>
<dbReference type="Proteomes" id="UP000034333">
    <property type="component" value="Unassembled WGS sequence"/>
</dbReference>